<comment type="caution">
    <text evidence="1">The sequence shown here is derived from an EMBL/GenBank/DDBJ whole genome shotgun (WGS) entry which is preliminary data.</text>
</comment>
<reference evidence="1" key="1">
    <citation type="submission" date="2023-05" db="EMBL/GenBank/DDBJ databases">
        <authorList>
            <person name="Stuckert A."/>
        </authorList>
    </citation>
    <scope>NUCLEOTIDE SEQUENCE</scope>
</reference>
<sequence length="49" mass="5331">MKILLQTFVKEWVALRSSVNSSMVPGTVIACHLCLLNIPQSTVSGIITM</sequence>
<keyword evidence="2" id="KW-1185">Reference proteome</keyword>
<evidence type="ECO:0000313" key="1">
    <source>
        <dbReference type="EMBL" id="CAI9621449.1"/>
    </source>
</evidence>
<dbReference type="PROSITE" id="PS51257">
    <property type="entry name" value="PROKAR_LIPOPROTEIN"/>
    <property type="match status" value="1"/>
</dbReference>
<evidence type="ECO:0000313" key="2">
    <source>
        <dbReference type="Proteomes" id="UP001162483"/>
    </source>
</evidence>
<organism evidence="1 2">
    <name type="scientific">Staurois parvus</name>
    <dbReference type="NCBI Taxonomy" id="386267"/>
    <lineage>
        <taxon>Eukaryota</taxon>
        <taxon>Metazoa</taxon>
        <taxon>Chordata</taxon>
        <taxon>Craniata</taxon>
        <taxon>Vertebrata</taxon>
        <taxon>Euteleostomi</taxon>
        <taxon>Amphibia</taxon>
        <taxon>Batrachia</taxon>
        <taxon>Anura</taxon>
        <taxon>Neobatrachia</taxon>
        <taxon>Ranoidea</taxon>
        <taxon>Ranidae</taxon>
        <taxon>Staurois</taxon>
    </lineage>
</organism>
<accession>A0ABN9HI28</accession>
<dbReference type="EMBL" id="CATNWA010021128">
    <property type="protein sequence ID" value="CAI9621449.1"/>
    <property type="molecule type" value="Genomic_DNA"/>
</dbReference>
<name>A0ABN9HI28_9NEOB</name>
<gene>
    <name evidence="1" type="ORF">SPARVUS_LOCUS16144822</name>
</gene>
<proteinExistence type="predicted"/>
<dbReference type="Proteomes" id="UP001162483">
    <property type="component" value="Unassembled WGS sequence"/>
</dbReference>
<protein>
    <submittedName>
        <fullName evidence="1">Uncharacterized protein</fullName>
    </submittedName>
</protein>